<dbReference type="Proteomes" id="UP000287527">
    <property type="component" value="Unassembled WGS sequence"/>
</dbReference>
<accession>A0A3S3QLE6</accession>
<feature type="signal peptide" evidence="1">
    <location>
        <begin position="1"/>
        <end position="19"/>
    </location>
</feature>
<evidence type="ECO:0000259" key="2">
    <source>
        <dbReference type="PROSITE" id="PS50846"/>
    </source>
</evidence>
<dbReference type="RefSeq" id="WP_128389306.1">
    <property type="nucleotide sequence ID" value="NZ_SBII01000004.1"/>
</dbReference>
<dbReference type="InterPro" id="IPR006121">
    <property type="entry name" value="HMA_dom"/>
</dbReference>
<name>A0A3S3QLE6_9FLAO</name>
<comment type="caution">
    <text evidence="3">The sequence shown here is derived from an EMBL/GenBank/DDBJ whole genome shotgun (WGS) entry which is preliminary data.</text>
</comment>
<protein>
    <submittedName>
        <fullName evidence="3">Copper chaperone</fullName>
    </submittedName>
</protein>
<dbReference type="SUPFAM" id="SSF55008">
    <property type="entry name" value="HMA, heavy metal-associated domain"/>
    <property type="match status" value="1"/>
</dbReference>
<reference evidence="3 4" key="1">
    <citation type="submission" date="2019-01" db="EMBL/GenBank/DDBJ databases">
        <title>Flavobacterium sp. nov.,isolated from freshwater.</title>
        <authorList>
            <person name="Zhang R."/>
            <person name="Du Z.-J."/>
        </authorList>
    </citation>
    <scope>NUCLEOTIDE SEQUENCE [LARGE SCALE GENOMIC DNA]</scope>
    <source>
        <strain evidence="3 4">1E403</strain>
    </source>
</reference>
<dbReference type="PROSITE" id="PS50846">
    <property type="entry name" value="HMA_2"/>
    <property type="match status" value="1"/>
</dbReference>
<evidence type="ECO:0000256" key="1">
    <source>
        <dbReference type="SAM" id="SignalP"/>
    </source>
</evidence>
<gene>
    <name evidence="3" type="ORF">EPI11_07320</name>
</gene>
<organism evidence="3 4">
    <name type="scientific">Flavobacterium cerinum</name>
    <dbReference type="NCBI Taxonomy" id="2502784"/>
    <lineage>
        <taxon>Bacteria</taxon>
        <taxon>Pseudomonadati</taxon>
        <taxon>Bacteroidota</taxon>
        <taxon>Flavobacteriia</taxon>
        <taxon>Flavobacteriales</taxon>
        <taxon>Flavobacteriaceae</taxon>
        <taxon>Flavobacterium</taxon>
    </lineage>
</organism>
<dbReference type="Gene3D" id="3.30.70.100">
    <property type="match status" value="1"/>
</dbReference>
<keyword evidence="4" id="KW-1185">Reference proteome</keyword>
<dbReference type="InterPro" id="IPR036163">
    <property type="entry name" value="HMA_dom_sf"/>
</dbReference>
<evidence type="ECO:0000313" key="4">
    <source>
        <dbReference type="Proteomes" id="UP000287527"/>
    </source>
</evidence>
<dbReference type="Pfam" id="PF00403">
    <property type="entry name" value="HMA"/>
    <property type="match status" value="1"/>
</dbReference>
<evidence type="ECO:0000313" key="3">
    <source>
        <dbReference type="EMBL" id="RWX00823.1"/>
    </source>
</evidence>
<feature type="domain" description="HMA" evidence="2">
    <location>
        <begin position="22"/>
        <end position="89"/>
    </location>
</feature>
<sequence>MKSIILIIAVALLPFMASAQIKKASLQASGLTCSMCSNSVLKSLKAVPFVGTIESDVETSTFNITFKDGQEVDLDALQKAVSKAGFSVSKLVFTINVGAIKVKEDTHVAINGKTYHFINVKEKALNGDVDLTLIDKNFVTSKEFKKFKGQTKMACYTTGTKQACCSSGMGNDRMYHVTI</sequence>
<keyword evidence="1" id="KW-0732">Signal</keyword>
<proteinExistence type="predicted"/>
<dbReference type="EMBL" id="SBII01000004">
    <property type="protein sequence ID" value="RWX00823.1"/>
    <property type="molecule type" value="Genomic_DNA"/>
</dbReference>
<feature type="chain" id="PRO_5018583212" evidence="1">
    <location>
        <begin position="20"/>
        <end position="179"/>
    </location>
</feature>
<dbReference type="OrthoDB" id="667084at2"/>
<dbReference type="AlphaFoldDB" id="A0A3S3QLE6"/>
<dbReference type="GO" id="GO:0046872">
    <property type="term" value="F:metal ion binding"/>
    <property type="evidence" value="ECO:0007669"/>
    <property type="project" value="InterPro"/>
</dbReference>